<dbReference type="EMBL" id="OZ021741">
    <property type="protein sequence ID" value="CAK9326655.1"/>
    <property type="molecule type" value="Genomic_DNA"/>
</dbReference>
<organism evidence="1 2">
    <name type="scientific">Citrullus colocynthis</name>
    <name type="common">colocynth</name>
    <dbReference type="NCBI Taxonomy" id="252529"/>
    <lineage>
        <taxon>Eukaryota</taxon>
        <taxon>Viridiplantae</taxon>
        <taxon>Streptophyta</taxon>
        <taxon>Embryophyta</taxon>
        <taxon>Tracheophyta</taxon>
        <taxon>Spermatophyta</taxon>
        <taxon>Magnoliopsida</taxon>
        <taxon>eudicotyledons</taxon>
        <taxon>Gunneridae</taxon>
        <taxon>Pentapetalae</taxon>
        <taxon>rosids</taxon>
        <taxon>fabids</taxon>
        <taxon>Cucurbitales</taxon>
        <taxon>Cucurbitaceae</taxon>
        <taxon>Benincaseae</taxon>
        <taxon>Citrullus</taxon>
    </lineage>
</organism>
<dbReference type="Proteomes" id="UP001642487">
    <property type="component" value="Chromosome 7"/>
</dbReference>
<evidence type="ECO:0008006" key="3">
    <source>
        <dbReference type="Google" id="ProtNLM"/>
    </source>
</evidence>
<reference evidence="1 2" key="1">
    <citation type="submission" date="2024-03" db="EMBL/GenBank/DDBJ databases">
        <authorList>
            <person name="Gkanogiannis A."/>
            <person name="Becerra Lopez-Lavalle L."/>
        </authorList>
    </citation>
    <scope>NUCLEOTIDE SEQUENCE [LARGE SCALE GENOMIC DNA]</scope>
</reference>
<name>A0ABP0Z1K8_9ROSI</name>
<evidence type="ECO:0000313" key="1">
    <source>
        <dbReference type="EMBL" id="CAK9326655.1"/>
    </source>
</evidence>
<proteinExistence type="predicted"/>
<gene>
    <name evidence="1" type="ORF">CITCOLO1_LOCUS19009</name>
</gene>
<evidence type="ECO:0000313" key="2">
    <source>
        <dbReference type="Proteomes" id="UP001642487"/>
    </source>
</evidence>
<protein>
    <recommendedName>
        <fullName evidence="3">Secreted protein</fullName>
    </recommendedName>
</protein>
<accession>A0ABP0Z1K8</accession>
<keyword evidence="2" id="KW-1185">Reference proteome</keyword>
<sequence>MLAHLMTVLVHELLQAHVILLFFAKVTKMLWWFQNTNFLKHGFCCVNRSESQQSCTYGSICNITGVKEFRAFNQFLLLYFKIPFVRQYGRYYLFILPNNTSFIIVSAILNSSAYFKLEHETTTLWLL</sequence>